<feature type="region of interest" description="Disordered" evidence="1">
    <location>
        <begin position="90"/>
        <end position="109"/>
    </location>
</feature>
<dbReference type="EMBL" id="JAPDHF010000001">
    <property type="protein sequence ID" value="KAJ4023936.1"/>
    <property type="molecule type" value="Genomic_DNA"/>
</dbReference>
<keyword evidence="3" id="KW-1185">Reference proteome</keyword>
<name>A0A9W8Q1E7_9HYPO</name>
<feature type="compositionally biased region" description="Polar residues" evidence="1">
    <location>
        <begin position="100"/>
        <end position="109"/>
    </location>
</feature>
<protein>
    <submittedName>
        <fullName evidence="2">Uncharacterized protein</fullName>
    </submittedName>
</protein>
<evidence type="ECO:0000256" key="1">
    <source>
        <dbReference type="SAM" id="MobiDB-lite"/>
    </source>
</evidence>
<sequence>MKSSKSTDSKSMNQGNISASLNHRKSIAVAAPDIVVPAASTETLGRSQAGAYTTTTPEGRTKAEYCSRSDDEAPDLSTWLWDVDRPWEGFKPPNLPNPEMVQNNMENNGMTSRRRKATTLPRECATEKHWQGISVGCLQGVDLQASDPTGMDNHSETNHRIRQSSKQPGSHQHSVSSDT</sequence>
<evidence type="ECO:0000313" key="2">
    <source>
        <dbReference type="EMBL" id="KAJ4023936.1"/>
    </source>
</evidence>
<feature type="region of interest" description="Disordered" evidence="1">
    <location>
        <begin position="44"/>
        <end position="73"/>
    </location>
</feature>
<organism evidence="2 3">
    <name type="scientific">Fusarium irregulare</name>
    <dbReference type="NCBI Taxonomy" id="2494466"/>
    <lineage>
        <taxon>Eukaryota</taxon>
        <taxon>Fungi</taxon>
        <taxon>Dikarya</taxon>
        <taxon>Ascomycota</taxon>
        <taxon>Pezizomycotina</taxon>
        <taxon>Sordariomycetes</taxon>
        <taxon>Hypocreomycetidae</taxon>
        <taxon>Hypocreales</taxon>
        <taxon>Nectriaceae</taxon>
        <taxon>Fusarium</taxon>
        <taxon>Fusarium incarnatum-equiseti species complex</taxon>
    </lineage>
</organism>
<dbReference type="Proteomes" id="UP001152130">
    <property type="component" value="Unassembled WGS sequence"/>
</dbReference>
<feature type="compositionally biased region" description="Polar residues" evidence="1">
    <location>
        <begin position="44"/>
        <end position="58"/>
    </location>
</feature>
<proteinExistence type="predicted"/>
<gene>
    <name evidence="2" type="ORF">NW766_000162</name>
</gene>
<feature type="compositionally biased region" description="Basic and acidic residues" evidence="1">
    <location>
        <begin position="59"/>
        <end position="71"/>
    </location>
</feature>
<evidence type="ECO:0000313" key="3">
    <source>
        <dbReference type="Proteomes" id="UP001152130"/>
    </source>
</evidence>
<reference evidence="2" key="1">
    <citation type="submission" date="2022-10" db="EMBL/GenBank/DDBJ databases">
        <title>Fusarium specimens isolated from Avocado Roots.</title>
        <authorList>
            <person name="Stajich J."/>
            <person name="Roper C."/>
            <person name="Heimlech-Rivalta G."/>
        </authorList>
    </citation>
    <scope>NUCLEOTIDE SEQUENCE</scope>
    <source>
        <strain evidence="2">CF00143</strain>
    </source>
</reference>
<feature type="compositionally biased region" description="Polar residues" evidence="1">
    <location>
        <begin position="164"/>
        <end position="179"/>
    </location>
</feature>
<feature type="region of interest" description="Disordered" evidence="1">
    <location>
        <begin position="143"/>
        <end position="179"/>
    </location>
</feature>
<accession>A0A9W8Q1E7</accession>
<comment type="caution">
    <text evidence="2">The sequence shown here is derived from an EMBL/GenBank/DDBJ whole genome shotgun (WGS) entry which is preliminary data.</text>
</comment>
<dbReference type="AlphaFoldDB" id="A0A9W8Q1E7"/>